<gene>
    <name evidence="2" type="ordered locus">RD1_2085</name>
</gene>
<keyword evidence="3" id="KW-1185">Reference proteome</keyword>
<protein>
    <submittedName>
        <fullName evidence="2">Uncharacterized protein</fullName>
    </submittedName>
</protein>
<dbReference type="HOGENOM" id="CLU_153188_0_0_5"/>
<dbReference type="KEGG" id="rde:RD1_2085"/>
<dbReference type="eggNOG" id="ENOG50334GT">
    <property type="taxonomic scope" value="Bacteria"/>
</dbReference>
<proteinExistence type="predicted"/>
<dbReference type="STRING" id="375451.RD1_2085"/>
<reference evidence="2 3" key="1">
    <citation type="journal article" date="2007" name="J. Bacteriol.">
        <title>The complete genome sequence of Roseobacter denitrificans reveals a mixotrophic rather than photosynthetic metabolism.</title>
        <authorList>
            <person name="Swingley W.D."/>
            <person name="Sadekar S."/>
            <person name="Mastrian S.D."/>
            <person name="Matthies H.J."/>
            <person name="Hao J."/>
            <person name="Ramos H."/>
            <person name="Acharya C.R."/>
            <person name="Conrad A.L."/>
            <person name="Taylor H.L."/>
            <person name="Dejesa L.C."/>
            <person name="Shah M.K."/>
            <person name="O'huallachain M.E."/>
            <person name="Lince M.T."/>
            <person name="Blankenship R.E."/>
            <person name="Beatty J.T."/>
            <person name="Touchman J.W."/>
        </authorList>
    </citation>
    <scope>NUCLEOTIDE SEQUENCE [LARGE SCALE GENOMIC DNA]</scope>
    <source>
        <strain evidence="3">ATCC 33942 / OCh 114</strain>
    </source>
</reference>
<name>Q168A6_ROSDO</name>
<feature type="transmembrane region" description="Helical" evidence="1">
    <location>
        <begin position="51"/>
        <end position="70"/>
    </location>
</feature>
<keyword evidence="1" id="KW-0472">Membrane</keyword>
<dbReference type="RefSeq" id="WP_011568304.1">
    <property type="nucleotide sequence ID" value="NC_008209.1"/>
</dbReference>
<dbReference type="OrthoDB" id="7866534at2"/>
<sequence>MSDAFTQFEKRRDRLERRHRAPAKGYVAQVDPDGLITISARPTRSGLNFRFIGAAAFGFLAFKALAIALIGPVTYQGRIDALAAGHGFEKLCAWIMQADPISLQIATFLLMTVG</sequence>
<dbReference type="Proteomes" id="UP000007029">
    <property type="component" value="Chromosome"/>
</dbReference>
<keyword evidence="1" id="KW-0812">Transmembrane</keyword>
<accession>Q168A6</accession>
<evidence type="ECO:0000256" key="1">
    <source>
        <dbReference type="SAM" id="Phobius"/>
    </source>
</evidence>
<dbReference type="AlphaFoldDB" id="Q168A6"/>
<organism evidence="2 3">
    <name type="scientific">Roseobacter denitrificans (strain ATCC 33942 / OCh 114)</name>
    <name type="common">Erythrobacter sp. (strain OCh 114)</name>
    <name type="synonym">Roseobacter denitrificans</name>
    <dbReference type="NCBI Taxonomy" id="375451"/>
    <lineage>
        <taxon>Bacteria</taxon>
        <taxon>Pseudomonadati</taxon>
        <taxon>Pseudomonadota</taxon>
        <taxon>Alphaproteobacteria</taxon>
        <taxon>Rhodobacterales</taxon>
        <taxon>Roseobacteraceae</taxon>
        <taxon>Roseobacter</taxon>
    </lineage>
</organism>
<dbReference type="EMBL" id="CP000362">
    <property type="protein sequence ID" value="ABG31687.1"/>
    <property type="molecule type" value="Genomic_DNA"/>
</dbReference>
<evidence type="ECO:0000313" key="3">
    <source>
        <dbReference type="Proteomes" id="UP000007029"/>
    </source>
</evidence>
<evidence type="ECO:0000313" key="2">
    <source>
        <dbReference type="EMBL" id="ABG31687.1"/>
    </source>
</evidence>
<keyword evidence="1" id="KW-1133">Transmembrane helix</keyword>